<dbReference type="eggNOG" id="COG0079">
    <property type="taxonomic scope" value="Bacteria"/>
</dbReference>
<evidence type="ECO:0000256" key="1">
    <source>
        <dbReference type="ARBA" id="ARBA00001933"/>
    </source>
</evidence>
<comment type="cofactor">
    <cofactor evidence="1">
        <name>pyridoxal 5'-phosphate</name>
        <dbReference type="ChEBI" id="CHEBI:597326"/>
    </cofactor>
</comment>
<dbReference type="STRING" id="177437.HRM2_37910"/>
<dbReference type="GO" id="GO:0004400">
    <property type="term" value="F:histidinol-phosphate transaminase activity"/>
    <property type="evidence" value="ECO:0007669"/>
    <property type="project" value="UniProtKB-EC"/>
</dbReference>
<dbReference type="HOGENOM" id="CLU_017584_3_3_7"/>
<evidence type="ECO:0000256" key="5">
    <source>
        <dbReference type="ARBA" id="ARBA00012748"/>
    </source>
</evidence>
<evidence type="ECO:0000313" key="12">
    <source>
        <dbReference type="Proteomes" id="UP000000442"/>
    </source>
</evidence>
<dbReference type="Pfam" id="PF00155">
    <property type="entry name" value="Aminotran_1_2"/>
    <property type="match status" value="1"/>
</dbReference>
<feature type="domain" description="Aminotransferase class I/classII large" evidence="10">
    <location>
        <begin position="102"/>
        <end position="425"/>
    </location>
</feature>
<dbReference type="InterPro" id="IPR015422">
    <property type="entry name" value="PyrdxlP-dep_Trfase_small"/>
</dbReference>
<dbReference type="InterPro" id="IPR015424">
    <property type="entry name" value="PyrdxlP-dep_Trfase"/>
</dbReference>
<dbReference type="Gene3D" id="3.40.640.10">
    <property type="entry name" value="Type I PLP-dependent aspartate aminotransferase-like (Major domain)"/>
    <property type="match status" value="1"/>
</dbReference>
<keyword evidence="7 11" id="KW-0808">Transferase</keyword>
<comment type="pathway">
    <text evidence="2">Amino-acid biosynthesis; L-histidine biosynthesis; L-histidine from 5-phospho-alpha-D-ribose 1-diphosphate: step 7/9.</text>
</comment>
<dbReference type="AlphaFoldDB" id="C0QAR6"/>
<comment type="similarity">
    <text evidence="3">Belongs to the class-II pyridoxal-phosphate-dependent aminotransferase family. Histidinol-phosphate aminotransferase subfamily.</text>
</comment>
<gene>
    <name evidence="11" type="primary">hisC3</name>
    <name evidence="11" type="ordered locus">HRM2_37910</name>
</gene>
<evidence type="ECO:0000256" key="9">
    <source>
        <dbReference type="ARBA" id="ARBA00047481"/>
    </source>
</evidence>
<dbReference type="InterPro" id="IPR005861">
    <property type="entry name" value="HisP_aminotrans"/>
</dbReference>
<keyword evidence="12" id="KW-1185">Reference proteome</keyword>
<dbReference type="InterPro" id="IPR004839">
    <property type="entry name" value="Aminotransferase_I/II_large"/>
</dbReference>
<dbReference type="PANTHER" id="PTHR43643">
    <property type="entry name" value="HISTIDINOL-PHOSPHATE AMINOTRANSFERASE 2"/>
    <property type="match status" value="1"/>
</dbReference>
<evidence type="ECO:0000259" key="10">
    <source>
        <dbReference type="Pfam" id="PF00155"/>
    </source>
</evidence>
<dbReference type="CDD" id="cd00609">
    <property type="entry name" value="AAT_like"/>
    <property type="match status" value="1"/>
</dbReference>
<dbReference type="EC" id="2.6.1.9" evidence="5"/>
<dbReference type="InterPro" id="IPR015421">
    <property type="entry name" value="PyrdxlP-dep_Trfase_major"/>
</dbReference>
<dbReference type="KEGG" id="dat:HRM2_37910"/>
<evidence type="ECO:0000256" key="6">
    <source>
        <dbReference type="ARBA" id="ARBA00022576"/>
    </source>
</evidence>
<keyword evidence="6 11" id="KW-0032">Aminotransferase</keyword>
<comment type="subunit">
    <text evidence="4">Homodimer.</text>
</comment>
<dbReference type="GO" id="GO:0030170">
    <property type="term" value="F:pyridoxal phosphate binding"/>
    <property type="evidence" value="ECO:0007669"/>
    <property type="project" value="InterPro"/>
</dbReference>
<accession>C0QAR6</accession>
<dbReference type="Gene3D" id="3.90.1150.10">
    <property type="entry name" value="Aspartate Aminotransferase, domain 1"/>
    <property type="match status" value="1"/>
</dbReference>
<organism evidence="11 12">
    <name type="scientific">Desulforapulum autotrophicum (strain ATCC 43914 / DSM 3382 / VKM B-1955 / HRM2)</name>
    <name type="common">Desulfobacterium autotrophicum</name>
    <dbReference type="NCBI Taxonomy" id="177437"/>
    <lineage>
        <taxon>Bacteria</taxon>
        <taxon>Pseudomonadati</taxon>
        <taxon>Thermodesulfobacteriota</taxon>
        <taxon>Desulfobacteria</taxon>
        <taxon>Desulfobacterales</taxon>
        <taxon>Desulfobacteraceae</taxon>
        <taxon>Desulforapulum</taxon>
    </lineage>
</organism>
<dbReference type="SUPFAM" id="SSF53383">
    <property type="entry name" value="PLP-dependent transferases"/>
    <property type="match status" value="1"/>
</dbReference>
<dbReference type="Proteomes" id="UP000000442">
    <property type="component" value="Chromosome"/>
</dbReference>
<evidence type="ECO:0000256" key="7">
    <source>
        <dbReference type="ARBA" id="ARBA00022679"/>
    </source>
</evidence>
<comment type="catalytic activity">
    <reaction evidence="9">
        <text>L-histidinol phosphate + 2-oxoglutarate = 3-(imidazol-4-yl)-2-oxopropyl phosphate + L-glutamate</text>
        <dbReference type="Rhea" id="RHEA:23744"/>
        <dbReference type="ChEBI" id="CHEBI:16810"/>
        <dbReference type="ChEBI" id="CHEBI:29985"/>
        <dbReference type="ChEBI" id="CHEBI:57766"/>
        <dbReference type="ChEBI" id="CHEBI:57980"/>
        <dbReference type="EC" id="2.6.1.9"/>
    </reaction>
</comment>
<keyword evidence="8" id="KW-0663">Pyridoxal phosphate</keyword>
<evidence type="ECO:0000313" key="11">
    <source>
        <dbReference type="EMBL" id="ACN16849.1"/>
    </source>
</evidence>
<dbReference type="EMBL" id="CP001087">
    <property type="protein sequence ID" value="ACN16849.1"/>
    <property type="molecule type" value="Genomic_DNA"/>
</dbReference>
<protein>
    <recommendedName>
        <fullName evidence="5">histidinol-phosphate transaminase</fullName>
        <ecNumber evidence="5">2.6.1.9</ecNumber>
    </recommendedName>
</protein>
<dbReference type="PANTHER" id="PTHR43643:SF3">
    <property type="entry name" value="HISTIDINOL-PHOSPHATE AMINOTRANSFERASE"/>
    <property type="match status" value="1"/>
</dbReference>
<dbReference type="InterPro" id="IPR050106">
    <property type="entry name" value="HistidinolP_aminotransfase"/>
</dbReference>
<reference evidence="11 12" key="1">
    <citation type="journal article" date="2009" name="Environ. Microbiol.">
        <title>Genome sequence of Desulfobacterium autotrophicum HRM2, a marine sulfate reducer oxidizing organic carbon completely to carbon dioxide.</title>
        <authorList>
            <person name="Strittmatter A.W."/>
            <person name="Liesegang H."/>
            <person name="Rabus R."/>
            <person name="Decker I."/>
            <person name="Amann J."/>
            <person name="Andres S."/>
            <person name="Henne A."/>
            <person name="Fricke W.F."/>
            <person name="Martinez-Arias R."/>
            <person name="Bartels D."/>
            <person name="Goesmann A."/>
            <person name="Krause L."/>
            <person name="Puehler A."/>
            <person name="Klenk H.P."/>
            <person name="Richter M."/>
            <person name="Schuler M."/>
            <person name="Gloeckner F.O."/>
            <person name="Meyerdierks A."/>
            <person name="Gottschalk G."/>
            <person name="Amann R."/>
        </authorList>
    </citation>
    <scope>NUCLEOTIDE SEQUENCE [LARGE SCALE GENOMIC DNA]</scope>
    <source>
        <strain evidence="12">ATCC 43914 / DSM 3382 / HRM2</strain>
    </source>
</reference>
<evidence type="ECO:0000256" key="2">
    <source>
        <dbReference type="ARBA" id="ARBA00005011"/>
    </source>
</evidence>
<name>C0QAR6_DESAH</name>
<dbReference type="GO" id="GO:0000105">
    <property type="term" value="P:L-histidine biosynthetic process"/>
    <property type="evidence" value="ECO:0007669"/>
    <property type="project" value="UniProtKB-UniPathway"/>
</dbReference>
<evidence type="ECO:0000256" key="8">
    <source>
        <dbReference type="ARBA" id="ARBA00022898"/>
    </source>
</evidence>
<evidence type="ECO:0000256" key="4">
    <source>
        <dbReference type="ARBA" id="ARBA00011738"/>
    </source>
</evidence>
<dbReference type="NCBIfam" id="TIGR01141">
    <property type="entry name" value="hisC"/>
    <property type="match status" value="1"/>
</dbReference>
<evidence type="ECO:0000256" key="3">
    <source>
        <dbReference type="ARBA" id="ARBA00007970"/>
    </source>
</evidence>
<proteinExistence type="inferred from homology"/>
<sequence>MQPNVLPTRLKCFSGKTFPTSLSALIWPMGGRQPWARQLWTMDSRPSWYCPMAANPTFWYFNMRDIDLAHLVPDYIQTFETYYPSKPDSELMRMYGVDHLHRLNNNENALGPPPGVEQVVKTFAPTAVPVYPNGDCFDLRQSLAQRFGKAPDQFLVGNGSCEIIASVIKAFCERGDNIITADKTFAVYEWVAEFSGLEARLVPLKNNGFDPQAMLDAMDGHTKILFICNPNNPTGTYWDKDTMTDFLDAVNNRAMVVIDEAYSEYVENNDFPNGMALMDRYPNVVIFRTFSKMYALASLRIGYLCAQGEIVELIRRTHIVYSVNALAQKAATAALINDGSFIEATRRMVGQAKALLCEMFDGLELTYVSHEGNYIMVKVPISDTLMYRKLMKKGIMVRTMTGFRFPNWIRVSLVQLPVMEVFCNAFTDILKGDLRHGR</sequence>
<dbReference type="UniPathway" id="UPA00031">
    <property type="reaction ID" value="UER00012"/>
</dbReference>